<evidence type="ECO:0000313" key="5">
    <source>
        <dbReference type="Proteomes" id="UP001341840"/>
    </source>
</evidence>
<evidence type="ECO:0000259" key="3">
    <source>
        <dbReference type="Pfam" id="PF04195"/>
    </source>
</evidence>
<evidence type="ECO:0000256" key="1">
    <source>
        <dbReference type="SAM" id="Coils"/>
    </source>
</evidence>
<evidence type="ECO:0000256" key="2">
    <source>
        <dbReference type="SAM" id="MobiDB-lite"/>
    </source>
</evidence>
<gene>
    <name evidence="4" type="ORF">PIB30_060811</name>
</gene>
<comment type="caution">
    <text evidence="4">The sequence shown here is derived from an EMBL/GenBank/DDBJ whole genome shotgun (WGS) entry which is preliminary data.</text>
</comment>
<dbReference type="InterPro" id="IPR007321">
    <property type="entry name" value="Transposase_28"/>
</dbReference>
<evidence type="ECO:0000313" key="4">
    <source>
        <dbReference type="EMBL" id="MED6222058.1"/>
    </source>
</evidence>
<dbReference type="PANTHER" id="PTHR31099">
    <property type="entry name" value="OS06G0165300 PROTEIN"/>
    <property type="match status" value="1"/>
</dbReference>
<feature type="region of interest" description="Disordered" evidence="2">
    <location>
        <begin position="263"/>
        <end position="327"/>
    </location>
</feature>
<dbReference type="EMBL" id="JASCZI010272403">
    <property type="protein sequence ID" value="MED6222058.1"/>
    <property type="molecule type" value="Genomic_DNA"/>
</dbReference>
<feature type="coiled-coil region" evidence="1">
    <location>
        <begin position="396"/>
        <end position="458"/>
    </location>
</feature>
<feature type="region of interest" description="Disordered" evidence="2">
    <location>
        <begin position="501"/>
        <end position="543"/>
    </location>
</feature>
<dbReference type="PANTHER" id="PTHR31099:SF49">
    <property type="entry name" value="MYOSIN HEAVY CHAIN-LIKE PROTEIN"/>
    <property type="match status" value="1"/>
</dbReference>
<sequence length="543" mass="61819">MRCPRLCQCCEWIESDVLGARSVVDEDFVKSFCEHYDFCVSDVESKKYRLSAPGSEERVCYVDPEGDDCIFVYESIFTKAGVKIPFTEFEVEVLRECKITPSQIHPNSWGFLRAYQVECQELGIPISLCVFHHLFKLTKPFSKDKQQWLSFRANQGRKVFRMNEESVKDFKNLFFKVAPLPGTTPFWLDGEGKYRFPLTSNKEWVNPKVERKELSEFELLFVDALSECWGEKDHHLPTRSLLNKSSHYIQNEIFGALAKQVEEVDDDSPTELRPEGSASPHTSLPTSSPAPELSLGKDRSATPSPSQLVEQEVDNRDKGNPKLPPSRKRKAFELNCIKAVAIFQATQNKLRGSVVVPDGEVERLRTQLKAVEAEKYMIEGKKFELSSKITTLEARLALETQDLNAMRELLKKSEKERLEWEEKFKSLYVEFKLKIGNQRKLEEELQAAQEMCDRFSQDAMLVVEETVSNLKDQLRILLLEFNVDQIGPDNKVENGVIIRPIPSSEDQVPPEGVVVDEEQQVGTPEGGAGVQPMSSNPPPTPTF</sequence>
<accession>A0ABU6ZJB3</accession>
<protein>
    <recommendedName>
        <fullName evidence="3">Transposase (putative) gypsy type domain-containing protein</fullName>
    </recommendedName>
</protein>
<feature type="domain" description="Transposase (putative) gypsy type" evidence="3">
    <location>
        <begin position="76"/>
        <end position="138"/>
    </location>
</feature>
<feature type="compositionally biased region" description="Polar residues" evidence="2">
    <location>
        <begin position="279"/>
        <end position="289"/>
    </location>
</feature>
<proteinExistence type="predicted"/>
<organism evidence="4 5">
    <name type="scientific">Stylosanthes scabra</name>
    <dbReference type="NCBI Taxonomy" id="79078"/>
    <lineage>
        <taxon>Eukaryota</taxon>
        <taxon>Viridiplantae</taxon>
        <taxon>Streptophyta</taxon>
        <taxon>Embryophyta</taxon>
        <taxon>Tracheophyta</taxon>
        <taxon>Spermatophyta</taxon>
        <taxon>Magnoliopsida</taxon>
        <taxon>eudicotyledons</taxon>
        <taxon>Gunneridae</taxon>
        <taxon>Pentapetalae</taxon>
        <taxon>rosids</taxon>
        <taxon>fabids</taxon>
        <taxon>Fabales</taxon>
        <taxon>Fabaceae</taxon>
        <taxon>Papilionoideae</taxon>
        <taxon>50 kb inversion clade</taxon>
        <taxon>dalbergioids sensu lato</taxon>
        <taxon>Dalbergieae</taxon>
        <taxon>Pterocarpus clade</taxon>
        <taxon>Stylosanthes</taxon>
    </lineage>
</organism>
<keyword evidence="5" id="KW-1185">Reference proteome</keyword>
<name>A0ABU6ZJB3_9FABA</name>
<keyword evidence="1" id="KW-0175">Coiled coil</keyword>
<dbReference type="Proteomes" id="UP001341840">
    <property type="component" value="Unassembled WGS sequence"/>
</dbReference>
<reference evidence="4 5" key="1">
    <citation type="journal article" date="2023" name="Plants (Basel)">
        <title>Bridging the Gap: Combining Genomics and Transcriptomics Approaches to Understand Stylosanthes scabra, an Orphan Legume from the Brazilian Caatinga.</title>
        <authorList>
            <person name="Ferreira-Neto J.R.C."/>
            <person name="da Silva M.D."/>
            <person name="Binneck E."/>
            <person name="de Melo N.F."/>
            <person name="da Silva R.H."/>
            <person name="de Melo A.L.T.M."/>
            <person name="Pandolfi V."/>
            <person name="Bustamante F.O."/>
            <person name="Brasileiro-Vidal A.C."/>
            <person name="Benko-Iseppon A.M."/>
        </authorList>
    </citation>
    <scope>NUCLEOTIDE SEQUENCE [LARGE SCALE GENOMIC DNA]</scope>
    <source>
        <tissue evidence="4">Leaves</tissue>
    </source>
</reference>
<dbReference type="Pfam" id="PF04195">
    <property type="entry name" value="Transposase_28"/>
    <property type="match status" value="1"/>
</dbReference>